<dbReference type="AlphaFoldDB" id="A0A1R3KA04"/>
<dbReference type="Proteomes" id="UP000188268">
    <property type="component" value="Unassembled WGS sequence"/>
</dbReference>
<evidence type="ECO:0000256" key="1">
    <source>
        <dbReference type="SAM" id="MobiDB-lite"/>
    </source>
</evidence>
<reference evidence="2 3" key="1">
    <citation type="submission" date="2013-09" db="EMBL/GenBank/DDBJ databases">
        <title>Corchorus capsularis genome sequencing.</title>
        <authorList>
            <person name="Alam M."/>
            <person name="Haque M.S."/>
            <person name="Islam M.S."/>
            <person name="Emdad E.M."/>
            <person name="Islam M.M."/>
            <person name="Ahmed B."/>
            <person name="Halim A."/>
            <person name="Hossen Q.M.M."/>
            <person name="Hossain M.Z."/>
            <person name="Ahmed R."/>
            <person name="Khan M.M."/>
            <person name="Islam R."/>
            <person name="Rashid M.M."/>
            <person name="Khan S.A."/>
            <person name="Rahman M.S."/>
            <person name="Alam M."/>
        </authorList>
    </citation>
    <scope>NUCLEOTIDE SEQUENCE [LARGE SCALE GENOMIC DNA]</scope>
    <source>
        <strain evidence="3">cv. CVL-1</strain>
        <tissue evidence="2">Whole seedling</tissue>
    </source>
</reference>
<dbReference type="EMBL" id="AWWV01005913">
    <property type="protein sequence ID" value="OMP03869.1"/>
    <property type="molecule type" value="Genomic_DNA"/>
</dbReference>
<feature type="compositionally biased region" description="Polar residues" evidence="1">
    <location>
        <begin position="9"/>
        <end position="31"/>
    </location>
</feature>
<proteinExistence type="predicted"/>
<accession>A0A1R3KA04</accession>
<organism evidence="2 3">
    <name type="scientific">Corchorus capsularis</name>
    <name type="common">Jute</name>
    <dbReference type="NCBI Taxonomy" id="210143"/>
    <lineage>
        <taxon>Eukaryota</taxon>
        <taxon>Viridiplantae</taxon>
        <taxon>Streptophyta</taxon>
        <taxon>Embryophyta</taxon>
        <taxon>Tracheophyta</taxon>
        <taxon>Spermatophyta</taxon>
        <taxon>Magnoliopsida</taxon>
        <taxon>eudicotyledons</taxon>
        <taxon>Gunneridae</taxon>
        <taxon>Pentapetalae</taxon>
        <taxon>rosids</taxon>
        <taxon>malvids</taxon>
        <taxon>Malvales</taxon>
        <taxon>Malvaceae</taxon>
        <taxon>Grewioideae</taxon>
        <taxon>Apeibeae</taxon>
        <taxon>Corchorus</taxon>
    </lineage>
</organism>
<protein>
    <submittedName>
        <fullName evidence="2">Uncharacterized protein</fullName>
    </submittedName>
</protein>
<keyword evidence="3" id="KW-1185">Reference proteome</keyword>
<comment type="caution">
    <text evidence="2">The sequence shown here is derived from an EMBL/GenBank/DDBJ whole genome shotgun (WGS) entry which is preliminary data.</text>
</comment>
<sequence length="31" mass="3678">MEWEELERNQTQSLYTHPSRGGSNTTAVWRL</sequence>
<feature type="region of interest" description="Disordered" evidence="1">
    <location>
        <begin position="1"/>
        <end position="31"/>
    </location>
</feature>
<dbReference type="Gramene" id="OMP03869">
    <property type="protein sequence ID" value="OMP03869"/>
    <property type="gene ID" value="CCACVL1_02239"/>
</dbReference>
<evidence type="ECO:0000313" key="3">
    <source>
        <dbReference type="Proteomes" id="UP000188268"/>
    </source>
</evidence>
<name>A0A1R3KA04_COCAP</name>
<evidence type="ECO:0000313" key="2">
    <source>
        <dbReference type="EMBL" id="OMP03869.1"/>
    </source>
</evidence>
<gene>
    <name evidence="2" type="ORF">CCACVL1_02239</name>
</gene>